<keyword evidence="6" id="KW-0479">Metal-binding</keyword>
<feature type="domain" description="RIO kinase" evidence="16">
    <location>
        <begin position="67"/>
        <end position="310"/>
    </location>
</feature>
<dbReference type="Gene3D" id="1.10.10.10">
    <property type="entry name" value="Winged helix-like DNA-binding domain superfamily/Winged helix DNA-binding domain"/>
    <property type="match status" value="1"/>
</dbReference>
<dbReference type="GO" id="GO:0005829">
    <property type="term" value="C:cytosol"/>
    <property type="evidence" value="ECO:0007669"/>
    <property type="project" value="TreeGrafter"/>
</dbReference>
<dbReference type="FunFam" id="3.30.200.20:FF:000052">
    <property type="entry name" value="Serine/threonine-protein kinase RIO2"/>
    <property type="match status" value="1"/>
</dbReference>
<comment type="catalytic activity">
    <reaction evidence="11">
        <text>L-threonyl-[protein] + ATP = O-phospho-L-threonyl-[protein] + ADP + H(+)</text>
        <dbReference type="Rhea" id="RHEA:46608"/>
        <dbReference type="Rhea" id="RHEA-COMP:11060"/>
        <dbReference type="Rhea" id="RHEA-COMP:11605"/>
        <dbReference type="ChEBI" id="CHEBI:15378"/>
        <dbReference type="ChEBI" id="CHEBI:30013"/>
        <dbReference type="ChEBI" id="CHEBI:30616"/>
        <dbReference type="ChEBI" id="CHEBI:61977"/>
        <dbReference type="ChEBI" id="CHEBI:456216"/>
        <dbReference type="EC" id="2.7.11.1"/>
    </reaction>
</comment>
<dbReference type="GO" id="GO:0005634">
    <property type="term" value="C:nucleus"/>
    <property type="evidence" value="ECO:0007669"/>
    <property type="project" value="TreeGrafter"/>
</dbReference>
<dbReference type="OrthoDB" id="10258631at2759"/>
<comment type="cofactor">
    <cofactor evidence="1">
        <name>Mg(2+)</name>
        <dbReference type="ChEBI" id="CHEBI:18420"/>
    </cofactor>
</comment>
<evidence type="ECO:0000259" key="16">
    <source>
        <dbReference type="SMART" id="SM00090"/>
    </source>
</evidence>
<dbReference type="InterPro" id="IPR011009">
    <property type="entry name" value="Kinase-like_dom_sf"/>
</dbReference>
<dbReference type="GO" id="GO:0046872">
    <property type="term" value="F:metal ion binding"/>
    <property type="evidence" value="ECO:0007669"/>
    <property type="project" value="UniProtKB-KW"/>
</dbReference>
<evidence type="ECO:0000256" key="10">
    <source>
        <dbReference type="ARBA" id="ARBA00022842"/>
    </source>
</evidence>
<evidence type="ECO:0000256" key="8">
    <source>
        <dbReference type="ARBA" id="ARBA00022777"/>
    </source>
</evidence>
<dbReference type="GO" id="GO:0030688">
    <property type="term" value="C:preribosome, small subunit precursor"/>
    <property type="evidence" value="ECO:0007669"/>
    <property type="project" value="TreeGrafter"/>
</dbReference>
<dbReference type="FunFam" id="1.10.10.10:FF:000053">
    <property type="entry name" value="Serine/threonine-protein kinase RIO2"/>
    <property type="match status" value="1"/>
</dbReference>
<gene>
    <name evidence="17" type="primary">RIO2</name>
    <name evidence="17" type="ORF">C6P40_000469</name>
</gene>
<keyword evidence="9" id="KW-0067">ATP-binding</keyword>
<name>A0A9P6WQ17_9ASCO</name>
<dbReference type="Gene3D" id="1.10.510.10">
    <property type="entry name" value="Transferase(Phosphotransferase) domain 1"/>
    <property type="match status" value="1"/>
</dbReference>
<keyword evidence="7" id="KW-0547">Nucleotide-binding</keyword>
<evidence type="ECO:0000256" key="3">
    <source>
        <dbReference type="ARBA" id="ARBA00012513"/>
    </source>
</evidence>
<dbReference type="GO" id="GO:0030490">
    <property type="term" value="P:maturation of SSU-rRNA"/>
    <property type="evidence" value="ECO:0007669"/>
    <property type="project" value="TreeGrafter"/>
</dbReference>
<evidence type="ECO:0000313" key="17">
    <source>
        <dbReference type="EMBL" id="KAG0690971.1"/>
    </source>
</evidence>
<dbReference type="Proteomes" id="UP000697127">
    <property type="component" value="Unassembled WGS sequence"/>
</dbReference>
<dbReference type="Pfam" id="PF01163">
    <property type="entry name" value="RIO1"/>
    <property type="match status" value="1"/>
</dbReference>
<evidence type="ECO:0000256" key="14">
    <source>
        <dbReference type="ARBA" id="ARBA00068837"/>
    </source>
</evidence>
<evidence type="ECO:0000256" key="12">
    <source>
        <dbReference type="ARBA" id="ARBA00048679"/>
    </source>
</evidence>
<dbReference type="InterPro" id="IPR018934">
    <property type="entry name" value="RIO_dom"/>
</dbReference>
<evidence type="ECO:0000313" key="18">
    <source>
        <dbReference type="Proteomes" id="UP000697127"/>
    </source>
</evidence>
<dbReference type="SMART" id="SM00090">
    <property type="entry name" value="RIO"/>
    <property type="match status" value="1"/>
</dbReference>
<evidence type="ECO:0000256" key="2">
    <source>
        <dbReference type="ARBA" id="ARBA00009196"/>
    </source>
</evidence>
<keyword evidence="8 17" id="KW-0418">Kinase</keyword>
<feature type="compositionally biased region" description="Acidic residues" evidence="15">
    <location>
        <begin position="358"/>
        <end position="412"/>
    </location>
</feature>
<evidence type="ECO:0000256" key="15">
    <source>
        <dbReference type="SAM" id="MobiDB-lite"/>
    </source>
</evidence>
<dbReference type="PANTHER" id="PTHR45852">
    <property type="entry name" value="SER/THR-PROTEIN KINASE RIO2"/>
    <property type="match status" value="1"/>
</dbReference>
<evidence type="ECO:0000256" key="9">
    <source>
        <dbReference type="ARBA" id="ARBA00022840"/>
    </source>
</evidence>
<evidence type="ECO:0000256" key="7">
    <source>
        <dbReference type="ARBA" id="ARBA00022741"/>
    </source>
</evidence>
<dbReference type="Gene3D" id="3.30.200.20">
    <property type="entry name" value="Phosphorylase Kinase, domain 1"/>
    <property type="match status" value="1"/>
</dbReference>
<dbReference type="InterPro" id="IPR015285">
    <property type="entry name" value="RIO2_wHTH_N"/>
</dbReference>
<dbReference type="GO" id="GO:0005524">
    <property type="term" value="F:ATP binding"/>
    <property type="evidence" value="ECO:0007669"/>
    <property type="project" value="UniProtKB-KW"/>
</dbReference>
<evidence type="ECO:0000256" key="6">
    <source>
        <dbReference type="ARBA" id="ARBA00022723"/>
    </source>
</evidence>
<comment type="similarity">
    <text evidence="2">Belongs to the protein kinase superfamily. RIO-type Ser/Thr kinase family.</text>
</comment>
<keyword evidence="4" id="KW-0723">Serine/threonine-protein kinase</keyword>
<accession>A0A9P6WQ17</accession>
<comment type="catalytic activity">
    <reaction evidence="12">
        <text>L-seryl-[protein] + ATP = O-phospho-L-seryl-[protein] + ADP + H(+)</text>
        <dbReference type="Rhea" id="RHEA:17989"/>
        <dbReference type="Rhea" id="RHEA-COMP:9863"/>
        <dbReference type="Rhea" id="RHEA-COMP:11604"/>
        <dbReference type="ChEBI" id="CHEBI:15378"/>
        <dbReference type="ChEBI" id="CHEBI:29999"/>
        <dbReference type="ChEBI" id="CHEBI:30616"/>
        <dbReference type="ChEBI" id="CHEBI:83421"/>
        <dbReference type="ChEBI" id="CHEBI:456216"/>
        <dbReference type="EC" id="2.7.11.1"/>
    </reaction>
</comment>
<evidence type="ECO:0000256" key="11">
    <source>
        <dbReference type="ARBA" id="ARBA00047899"/>
    </source>
</evidence>
<dbReference type="SUPFAM" id="SSF46785">
    <property type="entry name" value="Winged helix' DNA-binding domain"/>
    <property type="match status" value="1"/>
</dbReference>
<evidence type="ECO:0000256" key="13">
    <source>
        <dbReference type="ARBA" id="ARBA00068353"/>
    </source>
</evidence>
<dbReference type="InterPro" id="IPR000687">
    <property type="entry name" value="RIO_kinase"/>
</dbReference>
<sequence length="442" mass="51661">MKLDTTYMRYLTPDDWKVLQAVEKGSYNHEVVPTKLIGQIANLKSGIGNTNKAIGDLAKINLISKLRNASYDGYRITYNGFDYVSLKTLHQHGNIEELENTIGVGKESDIYSCSTKNGEKRVLKIHRLGRISFRTVRNKRDYLRIGKGGSWMFLSKLAAQKEYEFMNILYQNGFEVPIPYDCSRHLVLMERINGFPMRQLYKHHDYKKLYCNLMKFAVKLANYGLIHCDFNEYNIMILENNEIKNVDREKIENRDFIVIDFPQCISIEHPDAEFYFKRDIDCIRRFFKRRFGYKPKKIDEMMLDEDGFGEGYKYGYPVFSRDVERIKDLDVQVKASGYKRKLNNEDIQLQGAVKSFNEGEEIWDSEGEEEEEEDDDGESEEEGGEWEEDEYDVNEEDGDEDQSDEESEEDENEKIIEALSSGMGKLKMDKLGNYILVESDEE</sequence>
<dbReference type="Pfam" id="PF09202">
    <property type="entry name" value="Rio2_N"/>
    <property type="match status" value="1"/>
</dbReference>
<keyword evidence="18" id="KW-1185">Reference proteome</keyword>
<organism evidence="17 18">
    <name type="scientific">Pichia californica</name>
    <dbReference type="NCBI Taxonomy" id="460514"/>
    <lineage>
        <taxon>Eukaryota</taxon>
        <taxon>Fungi</taxon>
        <taxon>Dikarya</taxon>
        <taxon>Ascomycota</taxon>
        <taxon>Saccharomycotina</taxon>
        <taxon>Pichiomycetes</taxon>
        <taxon>Pichiales</taxon>
        <taxon>Pichiaceae</taxon>
        <taxon>Pichia</taxon>
    </lineage>
</organism>
<evidence type="ECO:0000256" key="5">
    <source>
        <dbReference type="ARBA" id="ARBA00022679"/>
    </source>
</evidence>
<evidence type="ECO:0000256" key="1">
    <source>
        <dbReference type="ARBA" id="ARBA00001946"/>
    </source>
</evidence>
<dbReference type="EMBL" id="PUHW01000012">
    <property type="protein sequence ID" value="KAG0690971.1"/>
    <property type="molecule type" value="Genomic_DNA"/>
</dbReference>
<evidence type="ECO:0000256" key="4">
    <source>
        <dbReference type="ARBA" id="ARBA00022527"/>
    </source>
</evidence>
<dbReference type="EC" id="2.7.11.1" evidence="3"/>
<keyword evidence="5" id="KW-0808">Transferase</keyword>
<dbReference type="AlphaFoldDB" id="A0A9P6WQ17"/>
<dbReference type="InterPro" id="IPR036390">
    <property type="entry name" value="WH_DNA-bd_sf"/>
</dbReference>
<keyword evidence="10" id="KW-0460">Magnesium</keyword>
<protein>
    <recommendedName>
        <fullName evidence="13">Serine/threonine-protein kinase RIO2</fullName>
        <ecNumber evidence="3">2.7.11.1</ecNumber>
    </recommendedName>
    <alternativeName>
        <fullName evidence="14">Serine/threonine-protein kinase rio2</fullName>
    </alternativeName>
</protein>
<comment type="caution">
    <text evidence="17">The sequence shown here is derived from an EMBL/GenBank/DDBJ whole genome shotgun (WGS) entry which is preliminary data.</text>
</comment>
<feature type="region of interest" description="Disordered" evidence="15">
    <location>
        <begin position="353"/>
        <end position="413"/>
    </location>
</feature>
<dbReference type="PANTHER" id="PTHR45852:SF1">
    <property type="entry name" value="SERINE_THREONINE-PROTEIN KINASE RIO2"/>
    <property type="match status" value="1"/>
</dbReference>
<dbReference type="GO" id="GO:0004674">
    <property type="term" value="F:protein serine/threonine kinase activity"/>
    <property type="evidence" value="ECO:0007669"/>
    <property type="project" value="UniProtKB-KW"/>
</dbReference>
<dbReference type="SUPFAM" id="SSF56112">
    <property type="entry name" value="Protein kinase-like (PK-like)"/>
    <property type="match status" value="1"/>
</dbReference>
<dbReference type="InterPro" id="IPR036388">
    <property type="entry name" value="WH-like_DNA-bd_sf"/>
</dbReference>
<dbReference type="InterPro" id="IPR030484">
    <property type="entry name" value="Rio2"/>
</dbReference>
<proteinExistence type="inferred from homology"/>
<dbReference type="CDD" id="cd05144">
    <property type="entry name" value="RIO2_C"/>
    <property type="match status" value="1"/>
</dbReference>
<reference evidence="17" key="1">
    <citation type="submission" date="2020-11" db="EMBL/GenBank/DDBJ databases">
        <title>Kefir isolates.</title>
        <authorList>
            <person name="Marcisauskas S."/>
            <person name="Kim Y."/>
            <person name="Blasche S."/>
        </authorList>
    </citation>
    <scope>NUCLEOTIDE SEQUENCE</scope>
    <source>
        <strain evidence="17">Olga-1</strain>
    </source>
</reference>